<dbReference type="EMBL" id="CAUYUJ010018684">
    <property type="protein sequence ID" value="CAK0885531.1"/>
    <property type="molecule type" value="Genomic_DNA"/>
</dbReference>
<feature type="signal peptide" evidence="2">
    <location>
        <begin position="1"/>
        <end position="31"/>
    </location>
</feature>
<keyword evidence="4" id="KW-1185">Reference proteome</keyword>
<reference evidence="3" key="1">
    <citation type="submission" date="2023-10" db="EMBL/GenBank/DDBJ databases">
        <authorList>
            <person name="Chen Y."/>
            <person name="Shah S."/>
            <person name="Dougan E. K."/>
            <person name="Thang M."/>
            <person name="Chan C."/>
        </authorList>
    </citation>
    <scope>NUCLEOTIDE SEQUENCE [LARGE SCALE GENOMIC DNA]</scope>
</reference>
<feature type="region of interest" description="Disordered" evidence="1">
    <location>
        <begin position="153"/>
        <end position="179"/>
    </location>
</feature>
<evidence type="ECO:0000313" key="3">
    <source>
        <dbReference type="EMBL" id="CAK0885531.1"/>
    </source>
</evidence>
<organism evidence="3 4">
    <name type="scientific">Prorocentrum cordatum</name>
    <dbReference type="NCBI Taxonomy" id="2364126"/>
    <lineage>
        <taxon>Eukaryota</taxon>
        <taxon>Sar</taxon>
        <taxon>Alveolata</taxon>
        <taxon>Dinophyceae</taxon>
        <taxon>Prorocentrales</taxon>
        <taxon>Prorocentraceae</taxon>
        <taxon>Prorocentrum</taxon>
    </lineage>
</organism>
<keyword evidence="2" id="KW-0732">Signal</keyword>
<evidence type="ECO:0000313" key="4">
    <source>
        <dbReference type="Proteomes" id="UP001189429"/>
    </source>
</evidence>
<name>A0ABN9WJM9_9DINO</name>
<proteinExistence type="predicted"/>
<protein>
    <submittedName>
        <fullName evidence="3">Uncharacterized protein</fullName>
    </submittedName>
</protein>
<gene>
    <name evidence="3" type="ORF">PCOR1329_LOCUS67136</name>
</gene>
<evidence type="ECO:0000256" key="1">
    <source>
        <dbReference type="SAM" id="MobiDB-lite"/>
    </source>
</evidence>
<sequence length="179" mass="19298">MTSLMVARDLQLAILSLLGIALLFDCSPCRGSPGRVLRGTKGKVRGTSRAAVSSDAVGPRGRGRPPSCDLVGQHRGDWKLDDADWWLEEHGLIMPEPEYPLPPGKYIVSGNREVTSTLTVHPRDPAGSQRWELSGGATLHDVTHLPCRSARYSASSSDFPVRPGAPMPPVSGCQKQDYA</sequence>
<feature type="region of interest" description="Disordered" evidence="1">
    <location>
        <begin position="45"/>
        <end position="66"/>
    </location>
</feature>
<dbReference type="Proteomes" id="UP001189429">
    <property type="component" value="Unassembled WGS sequence"/>
</dbReference>
<comment type="caution">
    <text evidence="3">The sequence shown here is derived from an EMBL/GenBank/DDBJ whole genome shotgun (WGS) entry which is preliminary data.</text>
</comment>
<accession>A0ABN9WJM9</accession>
<feature type="chain" id="PRO_5047126399" evidence="2">
    <location>
        <begin position="32"/>
        <end position="179"/>
    </location>
</feature>
<evidence type="ECO:0000256" key="2">
    <source>
        <dbReference type="SAM" id="SignalP"/>
    </source>
</evidence>